<feature type="domain" description="Orc1-like AAA ATPase" evidence="3">
    <location>
        <begin position="212"/>
        <end position="406"/>
    </location>
</feature>
<name>A0ABD3PA73_9STRA</name>
<evidence type="ECO:0000259" key="3">
    <source>
        <dbReference type="Pfam" id="PF13191"/>
    </source>
</evidence>
<dbReference type="InterPro" id="IPR019734">
    <property type="entry name" value="TPR_rpt"/>
</dbReference>
<comment type="caution">
    <text evidence="4">The sequence shown here is derived from an EMBL/GenBank/DDBJ whole genome shotgun (WGS) entry which is preliminary data.</text>
</comment>
<evidence type="ECO:0000313" key="4">
    <source>
        <dbReference type="EMBL" id="KAL3785003.1"/>
    </source>
</evidence>
<reference evidence="4 5" key="1">
    <citation type="submission" date="2024-10" db="EMBL/GenBank/DDBJ databases">
        <title>Updated reference genomes for cyclostephanoid diatoms.</title>
        <authorList>
            <person name="Roberts W.R."/>
            <person name="Alverson A.J."/>
        </authorList>
    </citation>
    <scope>NUCLEOTIDE SEQUENCE [LARGE SCALE GENOMIC DNA]</scope>
    <source>
        <strain evidence="4 5">AJA010-31</strain>
    </source>
</reference>
<keyword evidence="5" id="KW-1185">Reference proteome</keyword>
<organism evidence="4 5">
    <name type="scientific">Cyclotella atomus</name>
    <dbReference type="NCBI Taxonomy" id="382360"/>
    <lineage>
        <taxon>Eukaryota</taxon>
        <taxon>Sar</taxon>
        <taxon>Stramenopiles</taxon>
        <taxon>Ochrophyta</taxon>
        <taxon>Bacillariophyta</taxon>
        <taxon>Coscinodiscophyceae</taxon>
        <taxon>Thalassiosirophycidae</taxon>
        <taxon>Stephanodiscales</taxon>
        <taxon>Stephanodiscaceae</taxon>
        <taxon>Cyclotella</taxon>
    </lineage>
</organism>
<feature type="repeat" description="TPR" evidence="1">
    <location>
        <begin position="642"/>
        <end position="675"/>
    </location>
</feature>
<protein>
    <recommendedName>
        <fullName evidence="3">Orc1-like AAA ATPase domain-containing protein</fullName>
    </recommendedName>
</protein>
<proteinExistence type="predicted"/>
<dbReference type="InterPro" id="IPR041664">
    <property type="entry name" value="AAA_16"/>
</dbReference>
<dbReference type="PANTHER" id="PTHR43642:SF1">
    <property type="entry name" value="HYBRID SIGNAL TRANSDUCTION HISTIDINE KINASE G"/>
    <property type="match status" value="1"/>
</dbReference>
<dbReference type="Pfam" id="PF13191">
    <property type="entry name" value="AAA_16"/>
    <property type="match status" value="1"/>
</dbReference>
<feature type="region of interest" description="Disordered" evidence="2">
    <location>
        <begin position="115"/>
        <end position="134"/>
    </location>
</feature>
<dbReference type="InterPro" id="IPR053159">
    <property type="entry name" value="Hybrid_Histidine_Kinase"/>
</dbReference>
<dbReference type="Proteomes" id="UP001530400">
    <property type="component" value="Unassembled WGS sequence"/>
</dbReference>
<dbReference type="AlphaFoldDB" id="A0ABD3PA73"/>
<dbReference type="PROSITE" id="PS50005">
    <property type="entry name" value="TPR"/>
    <property type="match status" value="1"/>
</dbReference>
<evidence type="ECO:0000256" key="2">
    <source>
        <dbReference type="SAM" id="MobiDB-lite"/>
    </source>
</evidence>
<dbReference type="InterPro" id="IPR027417">
    <property type="entry name" value="P-loop_NTPase"/>
</dbReference>
<dbReference type="EMBL" id="JALLPJ020000707">
    <property type="protein sequence ID" value="KAL3785003.1"/>
    <property type="molecule type" value="Genomic_DNA"/>
</dbReference>
<evidence type="ECO:0000313" key="5">
    <source>
        <dbReference type="Proteomes" id="UP001530400"/>
    </source>
</evidence>
<dbReference type="SUPFAM" id="SSF52540">
    <property type="entry name" value="P-loop containing nucleoside triphosphate hydrolases"/>
    <property type="match status" value="1"/>
</dbReference>
<gene>
    <name evidence="4" type="ORF">ACHAWO_013701</name>
</gene>
<keyword evidence="1" id="KW-0802">TPR repeat</keyword>
<evidence type="ECO:0000256" key="1">
    <source>
        <dbReference type="PROSITE-ProRule" id="PRU00339"/>
    </source>
</evidence>
<sequence>MPSRTRPRTIRVRKLLPKSKWHMQSASCWSTLKLLCPTIHKPSCIDFVLRELLVHTFHDMLSGQDQVIEDTVTFCCATKALDQDDKRDDSLLCHSFGILLYNLFSGQSLTEDRKEAPASIQELDEHGQHPLPPAKNSIRMSMSTPSLSRFTTTSVSRLVNSLLDCQLAAEVRPEDAYTYLEVAIGDLQLLLKEPSAFLFDYVNRCLSRDISKLYGRNEEVSALSAAFSAFSGKSEALMIGGYSGSGKTRLVLSALDSVVAVNGILVAAKFEEISSPLTVVLSAFNDLCVLLAGRCPAEEGQYIFERLQREFGQNLPLLISTLPNVLRLAPPQTNNSMRSWSCSASHGSEVNFFSLCDIIARFMRIVSSQSCPILLALDDCQWSDTASLGIVHAVLSDKEGASTVLFVGTYRDNIPPTHIVFGFSDWLSKFNVSLTTIHLADMNFIEVNSMVSDSLGIFPRLSESLSRVILRKTSGNPFFVKTFLWSLVDKHLLVYSLREMQWQWNLDEIISQISPPMFLTSCLRIASCFGIKVTAEVVEDISSDSQYSSLKSDLNHAVEDGLLDLEADGSYRFVHDRVREASYDMIESNHRSRFHFDIGMILFSRRGSSDNREKKSLFAMLDQIKHGVPSLLQNESERISVAELHYEAGTESFRRSNYTVAYQHAKTAISLLPNDSWKSHFDLSLRLHCLLSKTAYAYRKFDEAKERQQSKVGQYTNSLQMKLDAYDIQHSIIFVDPTPNDAVPLIDKIIDLIKSLGENMPDDDTARKEVISQISSAMKRFEKVSDDNLLHMHQTKSYHHAAIMHAYYILTSLIYLAKPALHPYYVSRWVQYCLEHNVASKYVPASYTCFAAILCQLTDANIRIGKRIGQLGLKLLNQSGSFMSELPLVHMLYYGYVGVLFEPIQSVIEMHYRAGEIGCQIGNLSLTAIHKMFHYAREFWAGTNLLKMKTDIERDLKAEEYHESFPLLSRKLNTFHQAVMILSCDSLPPDLDDRSNGSLWDSEASCLVTQMACLIFRGYFERVHHMGKRWEQNHDAQQSEQLVYFRRIYAYFYYGLAALAISRRKKTKWTEIDRIISIVKNAANYSSWNFRNKALLLIAEKYSVLSENRKAGEHGLCSTEYLSSIYCQVLKKSTISLVYVLQKRHMPMQYLQLGRLSFPTKKDLSCTYSYLCFISHKHELLHQAFEFAGMHYERLHKVQQAVTLYHQAEECYKRWGSQMKVQKMQDKPLKLRSKMAHPSTYISFYTKVKA</sequence>
<dbReference type="PANTHER" id="PTHR43642">
    <property type="entry name" value="HYBRID SIGNAL TRANSDUCTION HISTIDINE KINASE G"/>
    <property type="match status" value="1"/>
</dbReference>
<accession>A0ABD3PA73</accession>